<evidence type="ECO:0000313" key="5">
    <source>
        <dbReference type="Ensembl" id="ENSGACP00000048388.1"/>
    </source>
</evidence>
<protein>
    <recommendedName>
        <fullName evidence="7">Integrase catalytic domain-containing protein</fullName>
    </recommendedName>
</protein>
<dbReference type="PANTHER" id="PTHR37984">
    <property type="entry name" value="PROTEIN CBG26694"/>
    <property type="match status" value="1"/>
</dbReference>
<dbReference type="PROSITE" id="PS50994">
    <property type="entry name" value="INTEGRASE"/>
    <property type="match status" value="1"/>
</dbReference>
<dbReference type="Proteomes" id="UP000007635">
    <property type="component" value="Unassembled WGS sequence"/>
</dbReference>
<feature type="domain" description="Integrase catalytic" evidence="4">
    <location>
        <begin position="1"/>
        <end position="125"/>
    </location>
</feature>
<dbReference type="InterPro" id="IPR036397">
    <property type="entry name" value="RNaseH_sf"/>
</dbReference>
<dbReference type="InterPro" id="IPR050951">
    <property type="entry name" value="Retrovirus_Pol_polyprotein"/>
</dbReference>
<dbReference type="InterPro" id="IPR012337">
    <property type="entry name" value="RNaseH-like_sf"/>
</dbReference>
<evidence type="ECO:0000259" key="4">
    <source>
        <dbReference type="PROSITE" id="PS50994"/>
    </source>
</evidence>
<dbReference type="PANTHER" id="PTHR37984:SF15">
    <property type="entry name" value="INTEGRASE CATALYTIC DOMAIN-CONTAINING PROTEIN"/>
    <property type="match status" value="1"/>
</dbReference>
<evidence type="ECO:0000259" key="3">
    <source>
        <dbReference type="PROSITE" id="PS50013"/>
    </source>
</evidence>
<dbReference type="SUPFAM" id="SSF54160">
    <property type="entry name" value="Chromo domain-like"/>
    <property type="match status" value="1"/>
</dbReference>
<keyword evidence="6" id="KW-1185">Reference proteome</keyword>
<sequence length="352" mass="39242">MARFIALPKLPSAKKTAEVMMNNVFKIHGFPKDIVSDRGPQFVSRFWRAFCRLIGAKASLTSGYHPEANGQTERLNQQLETSLRCLVAQDPSTWSKNLVWAEYAHNSLPTSATSFPPFQCVFGYLPPVFADNEPEVSVPSALAMIRRCRRIWAAARQVLIRQGDRVKKAADRKRRPAPAYQQGQKVWLSAKNLNLKVPSRKLAPRFVGPFPITKTIGPVAVRLRLPRSLRAHPTFHVSQVKPAKESPMVPAAAPPPQPEVIDGGPVYKVKQLLAVRTRGRGRQYLVDWEGYGPEERQWIPSRFIVDPNLIKDFHRDHPEQPGPSGVGPRRGGTVTGSLGLPHVTSRIVSPDS</sequence>
<dbReference type="GO" id="GO:0015074">
    <property type="term" value="P:DNA integration"/>
    <property type="evidence" value="ECO:0007669"/>
    <property type="project" value="InterPro"/>
</dbReference>
<reference evidence="5" key="3">
    <citation type="submission" date="2025-09" db="UniProtKB">
        <authorList>
            <consortium name="Ensembl"/>
        </authorList>
    </citation>
    <scope>IDENTIFICATION</scope>
</reference>
<dbReference type="GO" id="GO:0005634">
    <property type="term" value="C:nucleus"/>
    <property type="evidence" value="ECO:0007669"/>
    <property type="project" value="UniProtKB-SubCell"/>
</dbReference>
<organism evidence="5 6">
    <name type="scientific">Gasterosteus aculeatus aculeatus</name>
    <name type="common">three-spined stickleback</name>
    <dbReference type="NCBI Taxonomy" id="481459"/>
    <lineage>
        <taxon>Eukaryota</taxon>
        <taxon>Metazoa</taxon>
        <taxon>Chordata</taxon>
        <taxon>Craniata</taxon>
        <taxon>Vertebrata</taxon>
        <taxon>Euteleostomi</taxon>
        <taxon>Actinopterygii</taxon>
        <taxon>Neopterygii</taxon>
        <taxon>Teleostei</taxon>
        <taxon>Neoteleostei</taxon>
        <taxon>Acanthomorphata</taxon>
        <taxon>Eupercaria</taxon>
        <taxon>Perciformes</taxon>
        <taxon>Cottioidei</taxon>
        <taxon>Gasterosteales</taxon>
        <taxon>Gasterosteidae</taxon>
        <taxon>Gasterosteus</taxon>
    </lineage>
</organism>
<dbReference type="InterPro" id="IPR023780">
    <property type="entry name" value="Chromo_domain"/>
</dbReference>
<evidence type="ECO:0000256" key="2">
    <source>
        <dbReference type="SAM" id="MobiDB-lite"/>
    </source>
</evidence>
<dbReference type="Pfam" id="PF00385">
    <property type="entry name" value="Chromo"/>
    <property type="match status" value="1"/>
</dbReference>
<dbReference type="SUPFAM" id="SSF53098">
    <property type="entry name" value="Ribonuclease H-like"/>
    <property type="match status" value="1"/>
</dbReference>
<reference evidence="5 6" key="1">
    <citation type="journal article" date="2021" name="G3 (Bethesda)">
        <title>Improved contiguity of the threespine stickleback genome using long-read sequencing.</title>
        <authorList>
            <person name="Nath S."/>
            <person name="Shaw D.E."/>
            <person name="White M.A."/>
        </authorList>
    </citation>
    <scope>NUCLEOTIDE SEQUENCE [LARGE SCALE GENOMIC DNA]</scope>
    <source>
        <strain evidence="5 6">Lake Benthic</strain>
    </source>
</reference>
<dbReference type="Ensembl" id="ENSGACT00000079024.1">
    <property type="protein sequence ID" value="ENSGACP00000048388.1"/>
    <property type="gene ID" value="ENSGACG00000033340.1"/>
</dbReference>
<dbReference type="SMART" id="SM00298">
    <property type="entry name" value="CHROMO"/>
    <property type="match status" value="1"/>
</dbReference>
<dbReference type="Gene3D" id="3.30.420.10">
    <property type="entry name" value="Ribonuclease H-like superfamily/Ribonuclease H"/>
    <property type="match status" value="1"/>
</dbReference>
<reference evidence="5" key="2">
    <citation type="submission" date="2025-08" db="UniProtKB">
        <authorList>
            <consortium name="Ensembl"/>
        </authorList>
    </citation>
    <scope>IDENTIFICATION</scope>
</reference>
<evidence type="ECO:0000313" key="6">
    <source>
        <dbReference type="Proteomes" id="UP000007635"/>
    </source>
</evidence>
<dbReference type="InterPro" id="IPR056924">
    <property type="entry name" value="SH3_Tf2-1"/>
</dbReference>
<dbReference type="InterPro" id="IPR001584">
    <property type="entry name" value="Integrase_cat-core"/>
</dbReference>
<feature type="region of interest" description="Disordered" evidence="2">
    <location>
        <begin position="238"/>
        <end position="257"/>
    </location>
</feature>
<dbReference type="GeneTree" id="ENSGT00940000163772"/>
<dbReference type="InterPro" id="IPR000953">
    <property type="entry name" value="Chromo/chromo_shadow_dom"/>
</dbReference>
<feature type="compositionally biased region" description="Gly residues" evidence="2">
    <location>
        <begin position="324"/>
        <end position="334"/>
    </location>
</feature>
<evidence type="ECO:0000256" key="1">
    <source>
        <dbReference type="ARBA" id="ARBA00004123"/>
    </source>
</evidence>
<comment type="subcellular location">
    <subcellularLocation>
        <location evidence="1">Nucleus</location>
    </subcellularLocation>
</comment>
<feature type="domain" description="Chromo" evidence="3">
    <location>
        <begin position="267"/>
        <end position="325"/>
    </location>
</feature>
<dbReference type="Pfam" id="PF24626">
    <property type="entry name" value="SH3_Tf2-1"/>
    <property type="match status" value="1"/>
</dbReference>
<dbReference type="GO" id="GO:0003676">
    <property type="term" value="F:nucleic acid binding"/>
    <property type="evidence" value="ECO:0007669"/>
    <property type="project" value="InterPro"/>
</dbReference>
<feature type="region of interest" description="Disordered" evidence="2">
    <location>
        <begin position="312"/>
        <end position="352"/>
    </location>
</feature>
<dbReference type="AlphaFoldDB" id="A0AAQ4QDA1"/>
<evidence type="ECO:0008006" key="7">
    <source>
        <dbReference type="Google" id="ProtNLM"/>
    </source>
</evidence>
<dbReference type="PROSITE" id="PS50013">
    <property type="entry name" value="CHROMO_2"/>
    <property type="match status" value="1"/>
</dbReference>
<dbReference type="Gene3D" id="2.40.50.40">
    <property type="match status" value="1"/>
</dbReference>
<proteinExistence type="predicted"/>
<name>A0AAQ4QDA1_GASAC</name>
<dbReference type="InterPro" id="IPR016197">
    <property type="entry name" value="Chromo-like_dom_sf"/>
</dbReference>
<accession>A0AAQ4QDA1</accession>